<organism evidence="3 4">
    <name type="scientific">Microbacterium salsuginis</name>
    <dbReference type="NCBI Taxonomy" id="2722803"/>
    <lineage>
        <taxon>Bacteria</taxon>
        <taxon>Bacillati</taxon>
        <taxon>Actinomycetota</taxon>
        <taxon>Actinomycetes</taxon>
        <taxon>Micrococcales</taxon>
        <taxon>Microbacteriaceae</taxon>
        <taxon>Microbacterium</taxon>
    </lineage>
</organism>
<dbReference type="InterPro" id="IPR013538">
    <property type="entry name" value="ASHA1/2-like_C"/>
</dbReference>
<evidence type="ECO:0000313" key="4">
    <source>
        <dbReference type="Proteomes" id="UP001429745"/>
    </source>
</evidence>
<evidence type="ECO:0000259" key="2">
    <source>
        <dbReference type="Pfam" id="PF08327"/>
    </source>
</evidence>
<dbReference type="RefSeq" id="WP_168913207.1">
    <property type="nucleotide sequence ID" value="NZ_JABACI010000004.1"/>
</dbReference>
<dbReference type="Gene3D" id="3.30.530.20">
    <property type="match status" value="1"/>
</dbReference>
<proteinExistence type="inferred from homology"/>
<protein>
    <submittedName>
        <fullName evidence="3">Polyketide cyclase</fullName>
    </submittedName>
</protein>
<dbReference type="Proteomes" id="UP001429745">
    <property type="component" value="Unassembled WGS sequence"/>
</dbReference>
<feature type="domain" description="Activator of Hsp90 ATPase homologue 1/2-like C-terminal" evidence="2">
    <location>
        <begin position="19"/>
        <end position="158"/>
    </location>
</feature>
<comment type="similarity">
    <text evidence="1">Belongs to the AHA1 family.</text>
</comment>
<evidence type="ECO:0000256" key="1">
    <source>
        <dbReference type="ARBA" id="ARBA00006817"/>
    </source>
</evidence>
<evidence type="ECO:0000313" key="3">
    <source>
        <dbReference type="EMBL" id="NLP84725.1"/>
    </source>
</evidence>
<dbReference type="EMBL" id="JABACI010000004">
    <property type="protein sequence ID" value="NLP84725.1"/>
    <property type="molecule type" value="Genomic_DNA"/>
</dbReference>
<dbReference type="InterPro" id="IPR023393">
    <property type="entry name" value="START-like_dom_sf"/>
</dbReference>
<dbReference type="Pfam" id="PF08327">
    <property type="entry name" value="AHSA1"/>
    <property type="match status" value="1"/>
</dbReference>
<comment type="caution">
    <text evidence="3">The sequence shown here is derived from an EMBL/GenBank/DDBJ whole genome shotgun (WGS) entry which is preliminary data.</text>
</comment>
<reference evidence="3 4" key="1">
    <citation type="submission" date="2020-04" db="EMBL/GenBank/DDBJ databases">
        <title>CFH 90308 Microbacterium sp.</title>
        <authorList>
            <person name="Nie G."/>
            <person name="Ming H."/>
            <person name="Xia T."/>
        </authorList>
    </citation>
    <scope>NUCLEOTIDE SEQUENCE [LARGE SCALE GENOMIC DNA]</scope>
    <source>
        <strain evidence="3 4">CFH 90308</strain>
    </source>
</reference>
<dbReference type="SUPFAM" id="SSF55961">
    <property type="entry name" value="Bet v1-like"/>
    <property type="match status" value="1"/>
</dbReference>
<accession>A0ABX1KDP0</accession>
<keyword evidence="4" id="KW-1185">Reference proteome</keyword>
<sequence>MTAIAIDPTLDLTLQRVIRASPEAIWRAWTDPAELERWWVPAPTQARAEQLDVRPGGGFVTTMRDDDGEFLPHTDGIFLVVEPAQRLVFTNAVTSSWRPASPSPVPMTAEIILGEHPEGTDYRVIVRHADPADRDRHEELGFFDGWGSVTAALAEMVEIGEGPRAADQAG</sequence>
<gene>
    <name evidence="3" type="ORF">HF576_12770</name>
</gene>
<name>A0ABX1KDP0_9MICO</name>